<dbReference type="EMBL" id="LAZR01005052">
    <property type="protein sequence ID" value="KKN03283.1"/>
    <property type="molecule type" value="Genomic_DNA"/>
</dbReference>
<protein>
    <submittedName>
        <fullName evidence="1">Uncharacterized protein</fullName>
    </submittedName>
</protein>
<proteinExistence type="predicted"/>
<dbReference type="AlphaFoldDB" id="A0A0F9QDJ2"/>
<accession>A0A0F9QDJ2</accession>
<sequence length="59" mass="7219">MKIELIRCLKHPRYKGKSKPRGYCLDCWRVWLNDPYAFRWMELSVKEIRRIMLLLGGHL</sequence>
<evidence type="ECO:0000313" key="1">
    <source>
        <dbReference type="EMBL" id="KKN03283.1"/>
    </source>
</evidence>
<reference evidence="1" key="1">
    <citation type="journal article" date="2015" name="Nature">
        <title>Complex archaea that bridge the gap between prokaryotes and eukaryotes.</title>
        <authorList>
            <person name="Spang A."/>
            <person name="Saw J.H."/>
            <person name="Jorgensen S.L."/>
            <person name="Zaremba-Niedzwiedzka K."/>
            <person name="Martijn J."/>
            <person name="Lind A.E."/>
            <person name="van Eijk R."/>
            <person name="Schleper C."/>
            <person name="Guy L."/>
            <person name="Ettema T.J."/>
        </authorList>
    </citation>
    <scope>NUCLEOTIDE SEQUENCE</scope>
</reference>
<gene>
    <name evidence="1" type="ORF">LCGC14_1109190</name>
</gene>
<organism evidence="1">
    <name type="scientific">marine sediment metagenome</name>
    <dbReference type="NCBI Taxonomy" id="412755"/>
    <lineage>
        <taxon>unclassified sequences</taxon>
        <taxon>metagenomes</taxon>
        <taxon>ecological metagenomes</taxon>
    </lineage>
</organism>
<comment type="caution">
    <text evidence="1">The sequence shown here is derived from an EMBL/GenBank/DDBJ whole genome shotgun (WGS) entry which is preliminary data.</text>
</comment>
<name>A0A0F9QDJ2_9ZZZZ</name>